<evidence type="ECO:0000259" key="2">
    <source>
        <dbReference type="Pfam" id="PF13556"/>
    </source>
</evidence>
<dbReference type="InterPro" id="IPR042070">
    <property type="entry name" value="PucR_C-HTH_sf"/>
</dbReference>
<comment type="caution">
    <text evidence="4">The sequence shown here is derived from an EMBL/GenBank/DDBJ whole genome shotgun (WGS) entry which is preliminary data.</text>
</comment>
<protein>
    <submittedName>
        <fullName evidence="4">Helix-turn-helix domain-containing protein</fullName>
    </submittedName>
</protein>
<proteinExistence type="inferred from homology"/>
<gene>
    <name evidence="4" type="ORF">H9738_03070</name>
</gene>
<dbReference type="Pfam" id="PF17853">
    <property type="entry name" value="GGDEF_2"/>
    <property type="match status" value="1"/>
</dbReference>
<dbReference type="Proteomes" id="UP000824230">
    <property type="component" value="Unassembled WGS sequence"/>
</dbReference>
<organism evidence="4 5">
    <name type="scientific">Candidatus Blautia pullistercoris</name>
    <dbReference type="NCBI Taxonomy" id="2838499"/>
    <lineage>
        <taxon>Bacteria</taxon>
        <taxon>Bacillati</taxon>
        <taxon>Bacillota</taxon>
        <taxon>Clostridia</taxon>
        <taxon>Lachnospirales</taxon>
        <taxon>Lachnospiraceae</taxon>
        <taxon>Blautia</taxon>
    </lineage>
</organism>
<feature type="domain" description="PucR C-terminal helix-turn-helix" evidence="2">
    <location>
        <begin position="449"/>
        <end position="496"/>
    </location>
</feature>
<dbReference type="Gene3D" id="1.10.10.2840">
    <property type="entry name" value="PucR C-terminal helix-turn-helix domain"/>
    <property type="match status" value="1"/>
</dbReference>
<evidence type="ECO:0000313" key="5">
    <source>
        <dbReference type="Proteomes" id="UP000824230"/>
    </source>
</evidence>
<reference evidence="4" key="2">
    <citation type="submission" date="2021-04" db="EMBL/GenBank/DDBJ databases">
        <authorList>
            <person name="Gilroy R."/>
        </authorList>
    </citation>
    <scope>NUCLEOTIDE SEQUENCE</scope>
    <source>
        <strain evidence="4">ChiHjej12B11-1927</strain>
    </source>
</reference>
<accession>A0A9D1VKR4</accession>
<evidence type="ECO:0000259" key="3">
    <source>
        <dbReference type="Pfam" id="PF17853"/>
    </source>
</evidence>
<feature type="domain" description="CdaR GGDEF-like" evidence="3">
    <location>
        <begin position="285"/>
        <end position="395"/>
    </location>
</feature>
<comment type="similarity">
    <text evidence="1">Belongs to the CdaR family.</text>
</comment>
<dbReference type="InterPro" id="IPR041522">
    <property type="entry name" value="CdaR_GGDEF"/>
</dbReference>
<dbReference type="InterPro" id="IPR051448">
    <property type="entry name" value="CdaR-like_regulators"/>
</dbReference>
<sequence length="525" mass="61151">MNRDIRFLLNLQILADELIEQYQDIQFYRGLDSQTLEGVYFYNKKDRQLLPKYAYILRGTDLQNIFPKQHCSLIVLGEIPEKWKNSTHSLLQLPKETDLLDLMNQCQEAFHKHVSWAEKLQNVIIQEEGVEELCRISCSYFKNPLFVHDSQLQLISCPVWREGMIVWEKDEQTGQLITPLEDLNDFRTDREYLHTLTTEGAHIYSAELRGYRDIYVNIRDDNGTYEGRLVICEIDTPLKPGQFASAEYLAKLIRMVLSRRGHLDIPYKRALYQMLESMVQGKTFTNSEIESRIAQCKWKLTDHYVCIRMDGEEEEGNPGSAVSVCNYVETRVSGSRAFFIGNQICIIINLSVNKDYTSEIAGILRDGLFKAGVSNVFDDFTRLSHYYRQASIALEYCRKRNDTKWYYAFGDIVMDYIGDLCGSQFEPEELCACELKTLREYDEENHTELYKTLCKYILNERNTVATAAQLYVGRSTLFYRLRKIKEITGLAASDMAKPVKNLYLRFSIFIMENHVEKGDKNYVDT</sequence>
<dbReference type="PANTHER" id="PTHR33744">
    <property type="entry name" value="CARBOHYDRATE DIACID REGULATOR"/>
    <property type="match status" value="1"/>
</dbReference>
<dbReference type="PANTHER" id="PTHR33744:SF1">
    <property type="entry name" value="DNA-BINDING TRANSCRIPTIONAL ACTIVATOR ADER"/>
    <property type="match status" value="1"/>
</dbReference>
<reference evidence="4" key="1">
    <citation type="journal article" date="2021" name="PeerJ">
        <title>Extensive microbial diversity within the chicken gut microbiome revealed by metagenomics and culture.</title>
        <authorList>
            <person name="Gilroy R."/>
            <person name="Ravi A."/>
            <person name="Getino M."/>
            <person name="Pursley I."/>
            <person name="Horton D.L."/>
            <person name="Alikhan N.F."/>
            <person name="Baker D."/>
            <person name="Gharbi K."/>
            <person name="Hall N."/>
            <person name="Watson M."/>
            <person name="Adriaenssens E.M."/>
            <person name="Foster-Nyarko E."/>
            <person name="Jarju S."/>
            <person name="Secka A."/>
            <person name="Antonio M."/>
            <person name="Oren A."/>
            <person name="Chaudhuri R.R."/>
            <person name="La Ragione R."/>
            <person name="Hildebrand F."/>
            <person name="Pallen M.J."/>
        </authorList>
    </citation>
    <scope>NUCLEOTIDE SEQUENCE</scope>
    <source>
        <strain evidence="4">ChiHjej12B11-1927</strain>
    </source>
</reference>
<dbReference type="Pfam" id="PF13556">
    <property type="entry name" value="HTH_30"/>
    <property type="match status" value="1"/>
</dbReference>
<name>A0A9D1VKR4_9FIRM</name>
<dbReference type="AlphaFoldDB" id="A0A9D1VKR4"/>
<evidence type="ECO:0000313" key="4">
    <source>
        <dbReference type="EMBL" id="HIX36836.1"/>
    </source>
</evidence>
<dbReference type="EMBL" id="DXFG01000057">
    <property type="protein sequence ID" value="HIX36836.1"/>
    <property type="molecule type" value="Genomic_DNA"/>
</dbReference>
<dbReference type="InterPro" id="IPR025736">
    <property type="entry name" value="PucR_C-HTH_dom"/>
</dbReference>
<evidence type="ECO:0000256" key="1">
    <source>
        <dbReference type="ARBA" id="ARBA00006754"/>
    </source>
</evidence>